<evidence type="ECO:0000256" key="2">
    <source>
        <dbReference type="SAM" id="Phobius"/>
    </source>
</evidence>
<feature type="transmembrane region" description="Helical" evidence="2">
    <location>
        <begin position="76"/>
        <end position="98"/>
    </location>
</feature>
<reference evidence="3 4" key="1">
    <citation type="submission" date="2020-09" db="EMBL/GenBank/DDBJ databases">
        <title>An Earliest Endosymbiont, Wolbachia massiliensis sp. nov., Strain PL13 From the Bed Bug (Cimex hemipterius), Type strain of a New supergroup T.</title>
        <authorList>
            <person name="Laidoudi Y."/>
            <person name="Levasseur A."/>
            <person name="Medkour H."/>
            <person name="Maaloum M."/>
            <person name="BenKhedher M."/>
            <person name="Sambou M."/>
            <person name="Bassene H."/>
            <person name="Davoust B."/>
            <person name="Fenollar F."/>
            <person name="Raoult D."/>
            <person name="Mediannikov O."/>
        </authorList>
    </citation>
    <scope>NUCLEOTIDE SEQUENCE [LARGE SCALE GENOMIC DNA]</scope>
    <source>
        <strain evidence="3 4">PL13</strain>
    </source>
</reference>
<feature type="compositionally biased region" description="Basic and acidic residues" evidence="1">
    <location>
        <begin position="156"/>
        <end position="177"/>
    </location>
</feature>
<dbReference type="RefSeq" id="WP_191110814.1">
    <property type="nucleotide sequence ID" value="NZ_CP061738.1"/>
</dbReference>
<protein>
    <submittedName>
        <fullName evidence="3">Uncharacterized protein</fullName>
    </submittedName>
</protein>
<dbReference type="EMBL" id="CP061738">
    <property type="protein sequence ID" value="QOD37988.1"/>
    <property type="molecule type" value="Genomic_DNA"/>
</dbReference>
<dbReference type="KEGG" id="wms:ID128_04045"/>
<organism evidence="3 4">
    <name type="scientific">Candidatus Wolbachia massiliensis</name>
    <dbReference type="NCBI Taxonomy" id="1845000"/>
    <lineage>
        <taxon>Bacteria</taxon>
        <taxon>Pseudomonadati</taxon>
        <taxon>Pseudomonadota</taxon>
        <taxon>Alphaproteobacteria</taxon>
        <taxon>Rickettsiales</taxon>
        <taxon>Anaplasmataceae</taxon>
        <taxon>Wolbachieae</taxon>
        <taxon>Wolbachia</taxon>
    </lineage>
</organism>
<feature type="transmembrane region" description="Helical" evidence="2">
    <location>
        <begin position="34"/>
        <end position="56"/>
    </location>
</feature>
<gene>
    <name evidence="3" type="ORF">ID128_04045</name>
</gene>
<proteinExistence type="predicted"/>
<keyword evidence="2" id="KW-1133">Transmembrane helix</keyword>
<dbReference type="Proteomes" id="UP000516514">
    <property type="component" value="Chromosome"/>
</dbReference>
<feature type="region of interest" description="Disordered" evidence="1">
    <location>
        <begin position="151"/>
        <end position="192"/>
    </location>
</feature>
<keyword evidence="4" id="KW-1185">Reference proteome</keyword>
<evidence type="ECO:0000256" key="1">
    <source>
        <dbReference type="SAM" id="MobiDB-lite"/>
    </source>
</evidence>
<keyword evidence="2" id="KW-0812">Transmembrane</keyword>
<feature type="transmembrane region" description="Helical" evidence="2">
    <location>
        <begin position="7"/>
        <end position="28"/>
    </location>
</feature>
<evidence type="ECO:0000313" key="3">
    <source>
        <dbReference type="EMBL" id="QOD37988.1"/>
    </source>
</evidence>
<sequence length="192" mass="19846">MFGLNYLVMVGIAAITGALVSILIGIALSTLTSLSPLVIGGIVGGISAIPLIAALITTPPPAGPHNRNINESLKTIMYLGGLFIGSVVTGIGLVAYGVTPLIKVASLSSLSTTANSLLAIGIIALILPIVVAVGVGIAIKITERVKKYISNNSTKPSEEKPRPSRQIEPERLPDSKLSEVSYEQTPDGNLPK</sequence>
<accession>A0A7L7YLP8</accession>
<feature type="transmembrane region" description="Helical" evidence="2">
    <location>
        <begin position="118"/>
        <end position="139"/>
    </location>
</feature>
<feature type="compositionally biased region" description="Polar residues" evidence="1">
    <location>
        <begin position="181"/>
        <end position="192"/>
    </location>
</feature>
<name>A0A7L7YLP8_9RICK</name>
<dbReference type="AlphaFoldDB" id="A0A7L7YLP8"/>
<keyword evidence="2" id="KW-0472">Membrane</keyword>
<evidence type="ECO:0000313" key="4">
    <source>
        <dbReference type="Proteomes" id="UP000516514"/>
    </source>
</evidence>